<dbReference type="InterPro" id="IPR037104">
    <property type="entry name" value="Annexin_sf"/>
</dbReference>
<dbReference type="PRINTS" id="PR00196">
    <property type="entry name" value="ANNEXIN"/>
</dbReference>
<evidence type="ECO:0000256" key="3">
    <source>
        <dbReference type="ARBA" id="ARBA00022837"/>
    </source>
</evidence>
<evidence type="ECO:0000256" key="1">
    <source>
        <dbReference type="ARBA" id="ARBA00007831"/>
    </source>
</evidence>
<reference evidence="7 8" key="1">
    <citation type="journal article" date="2018" name="Cell">
        <title>The Chara Genome: Secondary Complexity and Implications for Plant Terrestrialization.</title>
        <authorList>
            <person name="Nishiyama T."/>
            <person name="Sakayama H."/>
            <person name="Vries J.D."/>
            <person name="Buschmann H."/>
            <person name="Saint-Marcoux D."/>
            <person name="Ullrich K.K."/>
            <person name="Haas F.B."/>
            <person name="Vanderstraeten L."/>
            <person name="Becker D."/>
            <person name="Lang D."/>
            <person name="Vosolsobe S."/>
            <person name="Rombauts S."/>
            <person name="Wilhelmsson P.K.I."/>
            <person name="Janitza P."/>
            <person name="Kern R."/>
            <person name="Heyl A."/>
            <person name="Rumpler F."/>
            <person name="Villalobos L.I.A.C."/>
            <person name="Clay J.M."/>
            <person name="Skokan R."/>
            <person name="Toyoda A."/>
            <person name="Suzuki Y."/>
            <person name="Kagoshima H."/>
            <person name="Schijlen E."/>
            <person name="Tajeshwar N."/>
            <person name="Catarino B."/>
            <person name="Hetherington A.J."/>
            <person name="Saltykova A."/>
            <person name="Bonnot C."/>
            <person name="Breuninger H."/>
            <person name="Symeonidi A."/>
            <person name="Radhakrishnan G.V."/>
            <person name="Van Nieuwerburgh F."/>
            <person name="Deforce D."/>
            <person name="Chang C."/>
            <person name="Karol K.G."/>
            <person name="Hedrich R."/>
            <person name="Ulvskov P."/>
            <person name="Glockner G."/>
            <person name="Delwiche C.F."/>
            <person name="Petrasek J."/>
            <person name="Van de Peer Y."/>
            <person name="Friml J."/>
            <person name="Beilby M."/>
            <person name="Dolan L."/>
            <person name="Kohara Y."/>
            <person name="Sugano S."/>
            <person name="Fujiyama A."/>
            <person name="Delaux P.-M."/>
            <person name="Quint M."/>
            <person name="TheiBen G."/>
            <person name="Hagemann M."/>
            <person name="Harholt J."/>
            <person name="Dunand C."/>
            <person name="Zachgo S."/>
            <person name="Langdale J."/>
            <person name="Maumus F."/>
            <person name="Straeten D.V.D."/>
            <person name="Gould S.B."/>
            <person name="Rensing S.A."/>
        </authorList>
    </citation>
    <scope>NUCLEOTIDE SEQUENCE [LARGE SCALE GENOMIC DNA]</scope>
    <source>
        <strain evidence="7 8">S276</strain>
    </source>
</reference>
<dbReference type="OrthoDB" id="37886at2759"/>
<organism evidence="7 8">
    <name type="scientific">Chara braunii</name>
    <name type="common">Braun's stonewort</name>
    <dbReference type="NCBI Taxonomy" id="69332"/>
    <lineage>
        <taxon>Eukaryota</taxon>
        <taxon>Viridiplantae</taxon>
        <taxon>Streptophyta</taxon>
        <taxon>Charophyceae</taxon>
        <taxon>Charales</taxon>
        <taxon>Characeae</taxon>
        <taxon>Chara</taxon>
    </lineage>
</organism>
<dbReference type="InterPro" id="IPR018252">
    <property type="entry name" value="Annexin_repeat_CS"/>
</dbReference>
<dbReference type="STRING" id="69332.A0A388LTV0"/>
<comment type="domain">
    <text evidence="6">A pair of annexin repeats may form one binding site for calcium and phospholipid.</text>
</comment>
<evidence type="ECO:0000256" key="5">
    <source>
        <dbReference type="ARBA" id="ARBA00023302"/>
    </source>
</evidence>
<dbReference type="InterPro" id="IPR001464">
    <property type="entry name" value="Annexin"/>
</dbReference>
<dbReference type="PANTHER" id="PTHR10502:SF233">
    <property type="entry name" value="ANNEXIN B9"/>
    <property type="match status" value="1"/>
</dbReference>
<dbReference type="PROSITE" id="PS00223">
    <property type="entry name" value="ANNEXIN_1"/>
    <property type="match status" value="1"/>
</dbReference>
<dbReference type="GO" id="GO:0005737">
    <property type="term" value="C:cytoplasm"/>
    <property type="evidence" value="ECO:0007669"/>
    <property type="project" value="TreeGrafter"/>
</dbReference>
<sequence length="482" mass="54074">MTADGARCVPVLRREELSRVTGGMDFFADLDLEEEQQEVEEVVTALVEKKVVSKLSQVSAIKALPFAERVRHSRQAELPRQARLVCFSFKKPNQGDNNNTAAVVDGSTTVLDWRTPLCCCSCVGVSCVLDRRTMLGTGRSFDAEDDCSVFNHAIKALAEGREQSVREEHEKRLLEILMQRTRKQREQLVPKYSEMFGGDLIAELKAVAPASLHEGIDIFLLPSARRDATLLHNAISGLGTDDRCLIDILCMRSSAEITDICTEYKQCFHQELEDDLRGDCSSSFYDLLEKLLQARRPGEEDCVVDIYKAKASSMELYAGGVWRTGTNERKFIDVFTSEGWPQLKEIFQVYEETYGHSIEEAIEGETSGSFRRGLLAITQCARSKDEYFANRLRKSLLKSMSWSLRDPKFLRTFFRCVDDGNWGPVKTAYEAKYGEFILSFDALNASLSKVGPLSSVLFKAFGVDQTAETPHTTSNPQPDPSS</sequence>
<dbReference type="AlphaFoldDB" id="A0A388LTV0"/>
<dbReference type="Gene3D" id="1.10.220.10">
    <property type="entry name" value="Annexin"/>
    <property type="match status" value="3"/>
</dbReference>
<proteinExistence type="inferred from homology"/>
<dbReference type="GO" id="GO:0001786">
    <property type="term" value="F:phosphatidylserine binding"/>
    <property type="evidence" value="ECO:0007669"/>
    <property type="project" value="TreeGrafter"/>
</dbReference>
<dbReference type="GO" id="GO:0005544">
    <property type="term" value="F:calcium-dependent phospholipid binding"/>
    <property type="evidence" value="ECO:0007669"/>
    <property type="project" value="UniProtKB-KW"/>
</dbReference>
<evidence type="ECO:0000313" key="7">
    <source>
        <dbReference type="EMBL" id="GBG85737.1"/>
    </source>
</evidence>
<evidence type="ECO:0000256" key="4">
    <source>
        <dbReference type="ARBA" id="ARBA00023216"/>
    </source>
</evidence>
<dbReference type="GO" id="GO:0005634">
    <property type="term" value="C:nucleus"/>
    <property type="evidence" value="ECO:0007669"/>
    <property type="project" value="TreeGrafter"/>
</dbReference>
<accession>A0A388LTV0</accession>
<dbReference type="InterPro" id="IPR018502">
    <property type="entry name" value="Annexin_repeat"/>
</dbReference>
<dbReference type="Proteomes" id="UP000265515">
    <property type="component" value="Unassembled WGS sequence"/>
</dbReference>
<dbReference type="SMART" id="SM00335">
    <property type="entry name" value="ANX"/>
    <property type="match status" value="2"/>
</dbReference>
<keyword evidence="8" id="KW-1185">Reference proteome</keyword>
<gene>
    <name evidence="7" type="ORF">CBR_g40465</name>
</gene>
<dbReference type="GO" id="GO:0032509">
    <property type="term" value="P:endosome transport via multivesicular body sorting pathway"/>
    <property type="evidence" value="ECO:0007669"/>
    <property type="project" value="TreeGrafter"/>
</dbReference>
<keyword evidence="4 6" id="KW-0041">Annexin</keyword>
<protein>
    <recommendedName>
        <fullName evidence="6">Annexin</fullName>
    </recommendedName>
</protein>
<dbReference type="GO" id="GO:0005509">
    <property type="term" value="F:calcium ion binding"/>
    <property type="evidence" value="ECO:0007669"/>
    <property type="project" value="InterPro"/>
</dbReference>
<dbReference type="GO" id="GO:0005886">
    <property type="term" value="C:plasma membrane"/>
    <property type="evidence" value="ECO:0007669"/>
    <property type="project" value="TreeGrafter"/>
</dbReference>
<dbReference type="Pfam" id="PF00191">
    <property type="entry name" value="Annexin"/>
    <property type="match status" value="2"/>
</dbReference>
<evidence type="ECO:0000313" key="8">
    <source>
        <dbReference type="Proteomes" id="UP000265515"/>
    </source>
</evidence>
<dbReference type="GO" id="GO:0012506">
    <property type="term" value="C:vesicle membrane"/>
    <property type="evidence" value="ECO:0007669"/>
    <property type="project" value="TreeGrafter"/>
</dbReference>
<dbReference type="PANTHER" id="PTHR10502">
    <property type="entry name" value="ANNEXIN"/>
    <property type="match status" value="1"/>
</dbReference>
<keyword evidence="3 6" id="KW-0106">Calcium</keyword>
<dbReference type="Gramene" id="GBG85737">
    <property type="protein sequence ID" value="GBG85737"/>
    <property type="gene ID" value="CBR_g40465"/>
</dbReference>
<dbReference type="EMBL" id="BFEA01000532">
    <property type="protein sequence ID" value="GBG85737.1"/>
    <property type="molecule type" value="Genomic_DNA"/>
</dbReference>
<keyword evidence="2 6" id="KW-0677">Repeat</keyword>
<dbReference type="FunFam" id="1.10.220.10:FF:000002">
    <property type="entry name" value="Annexin"/>
    <property type="match status" value="1"/>
</dbReference>
<comment type="caution">
    <text evidence="7">The sequence shown here is derived from an EMBL/GenBank/DDBJ whole genome shotgun (WGS) entry which is preliminary data.</text>
</comment>
<evidence type="ECO:0000256" key="2">
    <source>
        <dbReference type="ARBA" id="ARBA00022737"/>
    </source>
</evidence>
<dbReference type="PROSITE" id="PS51897">
    <property type="entry name" value="ANNEXIN_2"/>
    <property type="match status" value="2"/>
</dbReference>
<comment type="similarity">
    <text evidence="1 6">Belongs to the annexin family.</text>
</comment>
<evidence type="ECO:0000256" key="6">
    <source>
        <dbReference type="RuleBase" id="RU003540"/>
    </source>
</evidence>
<name>A0A388LTV0_CHABU</name>
<keyword evidence="5 6" id="KW-0111">Calcium/phospholipid-binding</keyword>
<dbReference type="FunFam" id="1.10.220.10:FF:000005">
    <property type="entry name" value="Annexin"/>
    <property type="match status" value="1"/>
</dbReference>
<dbReference type="SUPFAM" id="SSF47874">
    <property type="entry name" value="Annexin"/>
    <property type="match status" value="1"/>
</dbReference>